<reference evidence="5" key="1">
    <citation type="submission" date="2006-10" db="EMBL/GenBank/DDBJ databases">
        <title>Complete sequence of Solibacter usitatus Ellin6076.</title>
        <authorList>
            <consortium name="US DOE Joint Genome Institute"/>
            <person name="Copeland A."/>
            <person name="Lucas S."/>
            <person name="Lapidus A."/>
            <person name="Barry K."/>
            <person name="Detter J.C."/>
            <person name="Glavina del Rio T."/>
            <person name="Hammon N."/>
            <person name="Israni S."/>
            <person name="Dalin E."/>
            <person name="Tice H."/>
            <person name="Pitluck S."/>
            <person name="Thompson L.S."/>
            <person name="Brettin T."/>
            <person name="Bruce D."/>
            <person name="Han C."/>
            <person name="Tapia R."/>
            <person name="Gilna P."/>
            <person name="Schmutz J."/>
            <person name="Larimer F."/>
            <person name="Land M."/>
            <person name="Hauser L."/>
            <person name="Kyrpides N."/>
            <person name="Mikhailova N."/>
            <person name="Janssen P.H."/>
            <person name="Kuske C.R."/>
            <person name="Richardson P."/>
        </authorList>
    </citation>
    <scope>NUCLEOTIDE SEQUENCE</scope>
    <source>
        <strain evidence="5">Ellin6076</strain>
    </source>
</reference>
<dbReference type="eggNOG" id="COG2326">
    <property type="taxonomic scope" value="Bacteria"/>
</dbReference>
<dbReference type="OrthoDB" id="9775224at2"/>
<dbReference type="NCBIfam" id="TIGR03709">
    <property type="entry name" value="PPK2_rel_1"/>
    <property type="match status" value="1"/>
</dbReference>
<dbReference type="Pfam" id="PF03976">
    <property type="entry name" value="PPK2"/>
    <property type="match status" value="1"/>
</dbReference>
<dbReference type="InterPro" id="IPR027417">
    <property type="entry name" value="P-loop_NTPase"/>
</dbReference>
<dbReference type="InterPro" id="IPR016898">
    <property type="entry name" value="Polyphosphate_phosphotransfera"/>
</dbReference>
<dbReference type="InterPro" id="IPR022488">
    <property type="entry name" value="PPK2-related"/>
</dbReference>
<evidence type="ECO:0000256" key="3">
    <source>
        <dbReference type="ARBA" id="ARBA00022777"/>
    </source>
</evidence>
<name>Q02A47_SOLUE</name>
<dbReference type="PANTHER" id="PTHR34383">
    <property type="entry name" value="POLYPHOSPHATE:AMP PHOSPHOTRANSFERASE-RELATED"/>
    <property type="match status" value="1"/>
</dbReference>
<dbReference type="PANTHER" id="PTHR34383:SF3">
    <property type="entry name" value="POLYPHOSPHATE:AMP PHOSPHOTRANSFERASE"/>
    <property type="match status" value="1"/>
</dbReference>
<keyword evidence="3" id="KW-0418">Kinase</keyword>
<dbReference type="KEGG" id="sus:Acid_1081"/>
<gene>
    <name evidence="5" type="ordered locus">Acid_1081</name>
</gene>
<dbReference type="AlphaFoldDB" id="Q02A47"/>
<dbReference type="STRING" id="234267.Acid_1081"/>
<organism evidence="5">
    <name type="scientific">Solibacter usitatus (strain Ellin6076)</name>
    <dbReference type="NCBI Taxonomy" id="234267"/>
    <lineage>
        <taxon>Bacteria</taxon>
        <taxon>Pseudomonadati</taxon>
        <taxon>Acidobacteriota</taxon>
        <taxon>Terriglobia</taxon>
        <taxon>Bryobacterales</taxon>
        <taxon>Solibacteraceae</taxon>
        <taxon>Candidatus Solibacter</taxon>
    </lineage>
</organism>
<dbReference type="SUPFAM" id="SSF52540">
    <property type="entry name" value="P-loop containing nucleoside triphosphate hydrolases"/>
    <property type="match status" value="1"/>
</dbReference>
<dbReference type="GO" id="GO:0006797">
    <property type="term" value="P:polyphosphate metabolic process"/>
    <property type="evidence" value="ECO:0007669"/>
    <property type="project" value="InterPro"/>
</dbReference>
<dbReference type="InParanoid" id="Q02A47"/>
<sequence length="269" mass="31258">MKHLSEELLVRPGSRIKLAELDAGETHGVAKDAGERQLKKNLDRLSVLQYLLYAEARRSLLVVLQGIDAGGKDGTIRHVMSGLNPQGVKVTAFKVPEGAEKRHDYLWRIHQAVPEFGQMGIFNRSHYEDVLVVRVHDLVPKAVWSKRYKQINDFEHMLTENGVRIVKFLLYIDKDEQAKRFRERIDDKTKNWKFSTADLKEREYWDQYMEAYQDALHKCSTDCAPWYVIPANKKWFRNLAVSQVLCEELDAMKLRFPKPIADLSGIKFE</sequence>
<feature type="domain" description="Polyphosphate kinase-2-related" evidence="4">
    <location>
        <begin position="30"/>
        <end position="254"/>
    </location>
</feature>
<dbReference type="Gene3D" id="3.40.50.300">
    <property type="entry name" value="P-loop containing nucleotide triphosphate hydrolases"/>
    <property type="match status" value="1"/>
</dbReference>
<dbReference type="EMBL" id="CP000473">
    <property type="protein sequence ID" value="ABJ82079.1"/>
    <property type="molecule type" value="Genomic_DNA"/>
</dbReference>
<protein>
    <submittedName>
        <fullName evidence="5">Polyphosphate:AMP phosphotransferase</fullName>
        <ecNumber evidence="5">2.7.4.-</ecNumber>
    </submittedName>
</protein>
<dbReference type="PIRSF" id="PIRSF028756">
    <property type="entry name" value="PPK2_prd"/>
    <property type="match status" value="1"/>
</dbReference>
<comment type="similarity">
    <text evidence="1">Belongs to the polyphosphate kinase 2 (PPK2) family. Class I subfamily.</text>
</comment>
<dbReference type="EC" id="2.7.4.-" evidence="5"/>
<dbReference type="GO" id="GO:0008976">
    <property type="term" value="F:polyphosphate kinase activity"/>
    <property type="evidence" value="ECO:0007669"/>
    <property type="project" value="InterPro"/>
</dbReference>
<accession>Q02A47</accession>
<dbReference type="InterPro" id="IPR022300">
    <property type="entry name" value="PPK2-rel_1"/>
</dbReference>
<keyword evidence="2 5" id="KW-0808">Transferase</keyword>
<evidence type="ECO:0000256" key="1">
    <source>
        <dbReference type="ARBA" id="ARBA00009924"/>
    </source>
</evidence>
<evidence type="ECO:0000259" key="4">
    <source>
        <dbReference type="Pfam" id="PF03976"/>
    </source>
</evidence>
<evidence type="ECO:0000313" key="5">
    <source>
        <dbReference type="EMBL" id="ABJ82079.1"/>
    </source>
</evidence>
<dbReference type="HOGENOM" id="CLU_048699_1_0_0"/>
<evidence type="ECO:0000256" key="2">
    <source>
        <dbReference type="ARBA" id="ARBA00022679"/>
    </source>
</evidence>
<proteinExistence type="inferred from homology"/>